<evidence type="ECO:0008006" key="10">
    <source>
        <dbReference type="Google" id="ProtNLM"/>
    </source>
</evidence>
<keyword evidence="3 7" id="KW-0812">Transmembrane</keyword>
<keyword evidence="4 7" id="KW-1133">Transmembrane helix</keyword>
<dbReference type="InParanoid" id="L2GT34"/>
<dbReference type="EMBL" id="GL877441">
    <property type="protein sequence ID" value="ELA46527.1"/>
    <property type="molecule type" value="Genomic_DNA"/>
</dbReference>
<proteinExistence type="predicted"/>
<dbReference type="OrthoDB" id="286734at2759"/>
<name>L2GT34_VAVCU</name>
<dbReference type="GO" id="GO:0016020">
    <property type="term" value="C:membrane"/>
    <property type="evidence" value="ECO:0007669"/>
    <property type="project" value="UniProtKB-SubCell"/>
</dbReference>
<dbReference type="InterPro" id="IPR049941">
    <property type="entry name" value="LPLAT_7/PORCN-like"/>
</dbReference>
<accession>L2GT34</accession>
<dbReference type="GeneID" id="19879829"/>
<dbReference type="PANTHER" id="PTHR13906:SF4">
    <property type="entry name" value="LYSOPHOSPHOLIPID ACYLTRANSFERASE 6"/>
    <property type="match status" value="1"/>
</dbReference>
<evidence type="ECO:0000313" key="9">
    <source>
        <dbReference type="Proteomes" id="UP000011081"/>
    </source>
</evidence>
<evidence type="ECO:0000256" key="1">
    <source>
        <dbReference type="ARBA" id="ARBA00004141"/>
    </source>
</evidence>
<evidence type="ECO:0000256" key="5">
    <source>
        <dbReference type="ARBA" id="ARBA00023136"/>
    </source>
</evidence>
<keyword evidence="2" id="KW-0808">Transferase</keyword>
<gene>
    <name evidence="8" type="ORF">VCUG_01960</name>
</gene>
<keyword evidence="6" id="KW-0012">Acyltransferase</keyword>
<protein>
    <recommendedName>
        <fullName evidence="10">MBOAT family protein</fullName>
    </recommendedName>
</protein>
<dbReference type="InterPro" id="IPR004299">
    <property type="entry name" value="MBOAT_fam"/>
</dbReference>
<evidence type="ECO:0000256" key="4">
    <source>
        <dbReference type="ARBA" id="ARBA00022989"/>
    </source>
</evidence>
<comment type="subcellular location">
    <subcellularLocation>
        <location evidence="1">Membrane</location>
        <topology evidence="1">Multi-pass membrane protein</topology>
    </subcellularLocation>
</comment>
<evidence type="ECO:0000256" key="3">
    <source>
        <dbReference type="ARBA" id="ARBA00022692"/>
    </source>
</evidence>
<keyword evidence="5 7" id="KW-0472">Membrane</keyword>
<feature type="transmembrane region" description="Helical" evidence="7">
    <location>
        <begin position="342"/>
        <end position="367"/>
    </location>
</feature>
<feature type="transmembrane region" description="Helical" evidence="7">
    <location>
        <begin position="419"/>
        <end position="437"/>
    </location>
</feature>
<evidence type="ECO:0000256" key="7">
    <source>
        <dbReference type="SAM" id="Phobius"/>
    </source>
</evidence>
<dbReference type="RefSeq" id="XP_008074975.1">
    <property type="nucleotide sequence ID" value="XM_008076784.1"/>
</dbReference>
<keyword evidence="9" id="KW-1185">Reference proteome</keyword>
<dbReference type="Pfam" id="PF03062">
    <property type="entry name" value="MBOAT"/>
    <property type="match status" value="1"/>
</dbReference>
<feature type="transmembrane region" description="Helical" evidence="7">
    <location>
        <begin position="227"/>
        <end position="251"/>
    </location>
</feature>
<dbReference type="FunCoup" id="L2GT34">
    <property type="interactions" value="46"/>
</dbReference>
<reference evidence="9" key="1">
    <citation type="submission" date="2011-03" db="EMBL/GenBank/DDBJ databases">
        <title>The genome sequence of Vavraia culicis strain floridensis.</title>
        <authorList>
            <consortium name="The Broad Institute Genome Sequencing Platform"/>
            <person name="Cuomo C."/>
            <person name="Becnel J."/>
            <person name="Sanscrainte N."/>
            <person name="Young S.K."/>
            <person name="Zeng Q."/>
            <person name="Gargeya S."/>
            <person name="Fitzgerald M."/>
            <person name="Haas B."/>
            <person name="Abouelleil A."/>
            <person name="Alvarado L."/>
            <person name="Arachchi H.M."/>
            <person name="Berlin A."/>
            <person name="Chapman S.B."/>
            <person name="Gearin G."/>
            <person name="Goldberg J."/>
            <person name="Griggs A."/>
            <person name="Gujja S."/>
            <person name="Hansen M."/>
            <person name="Heiman D."/>
            <person name="Howarth C."/>
            <person name="Larimer J."/>
            <person name="Lui A."/>
            <person name="MacDonald P.J.P."/>
            <person name="McCowen C."/>
            <person name="Montmayeur A."/>
            <person name="Murphy C."/>
            <person name="Neiman D."/>
            <person name="Pearson M."/>
            <person name="Priest M."/>
            <person name="Roberts A."/>
            <person name="Saif S."/>
            <person name="Shea T."/>
            <person name="Sisk P."/>
            <person name="Stolte C."/>
            <person name="Sykes S."/>
            <person name="Wortman J."/>
            <person name="Nusbaum C."/>
            <person name="Birren B."/>
        </authorList>
    </citation>
    <scope>NUCLEOTIDE SEQUENCE [LARGE SCALE GENOMIC DNA]</scope>
    <source>
        <strain evidence="9">floridensis</strain>
    </source>
</reference>
<dbReference type="HOGENOM" id="CLU_052673_0_0_1"/>
<dbReference type="AlphaFoldDB" id="L2GT34"/>
<dbReference type="GO" id="GO:0016746">
    <property type="term" value="F:acyltransferase activity"/>
    <property type="evidence" value="ECO:0007669"/>
    <property type="project" value="UniProtKB-KW"/>
</dbReference>
<dbReference type="Proteomes" id="UP000011081">
    <property type="component" value="Unassembled WGS sequence"/>
</dbReference>
<dbReference type="STRING" id="948595.L2GT34"/>
<dbReference type="VEuPathDB" id="MicrosporidiaDB:VCUG_01960"/>
<evidence type="ECO:0000256" key="2">
    <source>
        <dbReference type="ARBA" id="ARBA00022679"/>
    </source>
</evidence>
<feature type="transmembrane region" description="Helical" evidence="7">
    <location>
        <begin position="387"/>
        <end position="407"/>
    </location>
</feature>
<evidence type="ECO:0000313" key="8">
    <source>
        <dbReference type="EMBL" id="ELA46527.1"/>
    </source>
</evidence>
<feature type="transmembrane region" description="Helical" evidence="7">
    <location>
        <begin position="66"/>
        <end position="88"/>
    </location>
</feature>
<dbReference type="PANTHER" id="PTHR13906">
    <property type="entry name" value="PORCUPINE"/>
    <property type="match status" value="1"/>
</dbReference>
<dbReference type="GO" id="GO:0030258">
    <property type="term" value="P:lipid modification"/>
    <property type="evidence" value="ECO:0007669"/>
    <property type="project" value="TreeGrafter"/>
</dbReference>
<organism evidence="8 9">
    <name type="scientific">Vavraia culicis (isolate floridensis)</name>
    <name type="common">Microsporidian parasite</name>
    <dbReference type="NCBI Taxonomy" id="948595"/>
    <lineage>
        <taxon>Eukaryota</taxon>
        <taxon>Fungi</taxon>
        <taxon>Fungi incertae sedis</taxon>
        <taxon>Microsporidia</taxon>
        <taxon>Pleistophoridae</taxon>
        <taxon>Vavraia</taxon>
    </lineage>
</organism>
<sequence>MKQITFDDQFFYKNHRIISFCMMNIELEQMRYALAVILQIIFSYALKKKRNYNSVFANCILFVAFGLKSVIFFNLYILMNLIILLLLIEVERKKAAVLVLNLIILQVFNRFLEDGVTIAGPLMILSIKFYYVNSEINWTKDTFGQICEYLFSIPCVLAGPAFSLNDYKNLKKNEQRILKKQISKENEVLNRTQTANETTSSDYRHRLVNMVKNHFQSHINLFVNTCLAIQCLIYMAAYLVLPIIAPVLGIVNQRIFLRIPHLIVSLYGFKAKYYFVWTVSELCCNLHGFPNVRNVNVWNVETSQDFKGYTDNWNIYVHKWLKEAIFVPAKTYGKFRASMITFLYSSLWHGTNLSFFFLFLSIGLIIMPLKRVKTFICAHTPETMAHIFNIVTFNLIFFYYSMPFVLMNMKKTIAVWKALLFYGHIVLGPFFVMGRSIK</sequence>
<evidence type="ECO:0000256" key="6">
    <source>
        <dbReference type="ARBA" id="ARBA00023315"/>
    </source>
</evidence>